<proteinExistence type="predicted"/>
<feature type="domain" description="SLH" evidence="3">
    <location>
        <begin position="537"/>
        <end position="594"/>
    </location>
</feature>
<dbReference type="RefSeq" id="WP_269882805.1">
    <property type="nucleotide sequence ID" value="NZ_JAQAGZ010000011.1"/>
</dbReference>
<organism evidence="4 5">
    <name type="scientific">Paenibacillus gyeongsangnamensis</name>
    <dbReference type="NCBI Taxonomy" id="3388067"/>
    <lineage>
        <taxon>Bacteria</taxon>
        <taxon>Bacillati</taxon>
        <taxon>Bacillota</taxon>
        <taxon>Bacilli</taxon>
        <taxon>Bacillales</taxon>
        <taxon>Paenibacillaceae</taxon>
        <taxon>Paenibacillus</taxon>
    </lineage>
</organism>
<evidence type="ECO:0000259" key="3">
    <source>
        <dbReference type="PROSITE" id="PS51272"/>
    </source>
</evidence>
<dbReference type="Pfam" id="PF00963">
    <property type="entry name" value="Cohesin"/>
    <property type="match status" value="1"/>
</dbReference>
<dbReference type="InterPro" id="IPR051465">
    <property type="entry name" value="Cell_Envelope_Struct_Comp"/>
</dbReference>
<protein>
    <submittedName>
        <fullName evidence="4">S-layer homology domain-containing protein</fullName>
    </submittedName>
</protein>
<dbReference type="Pfam" id="PF00395">
    <property type="entry name" value="SLH"/>
    <property type="match status" value="3"/>
</dbReference>
<reference evidence="4 5" key="1">
    <citation type="submission" date="2022-12" db="EMBL/GenBank/DDBJ databases">
        <title>Draft genome sequence of Paenibacillus sp. dW9.</title>
        <authorList>
            <person name="Choi E.-W."/>
            <person name="Kim D.-U."/>
        </authorList>
    </citation>
    <scope>NUCLEOTIDE SEQUENCE [LARGE SCALE GENOMIC DNA]</scope>
    <source>
        <strain evidence="5">dW9</strain>
    </source>
</reference>
<dbReference type="Proteomes" id="UP001527882">
    <property type="component" value="Unassembled WGS sequence"/>
</dbReference>
<evidence type="ECO:0000256" key="1">
    <source>
        <dbReference type="SAM" id="MobiDB-lite"/>
    </source>
</evidence>
<dbReference type="CDD" id="cd08547">
    <property type="entry name" value="Type_II_cohesin"/>
    <property type="match status" value="1"/>
</dbReference>
<dbReference type="EMBL" id="JAQAGZ010000011">
    <property type="protein sequence ID" value="MCZ8514284.1"/>
    <property type="molecule type" value="Genomic_DNA"/>
</dbReference>
<gene>
    <name evidence="4" type="ORF">O9H85_17980</name>
</gene>
<feature type="domain" description="SLH" evidence="3">
    <location>
        <begin position="408"/>
        <end position="471"/>
    </location>
</feature>
<dbReference type="InterPro" id="IPR008965">
    <property type="entry name" value="CBM2/CBM3_carb-bd_dom_sf"/>
</dbReference>
<feature type="chain" id="PRO_5046862084" evidence="2">
    <location>
        <begin position="27"/>
        <end position="594"/>
    </location>
</feature>
<feature type="domain" description="SLH" evidence="3">
    <location>
        <begin position="473"/>
        <end position="532"/>
    </location>
</feature>
<feature type="signal peptide" evidence="2">
    <location>
        <begin position="1"/>
        <end position="26"/>
    </location>
</feature>
<dbReference type="SUPFAM" id="SSF49384">
    <property type="entry name" value="Carbohydrate-binding domain"/>
    <property type="match status" value="1"/>
</dbReference>
<evidence type="ECO:0000256" key="2">
    <source>
        <dbReference type="SAM" id="SignalP"/>
    </source>
</evidence>
<evidence type="ECO:0000313" key="5">
    <source>
        <dbReference type="Proteomes" id="UP001527882"/>
    </source>
</evidence>
<sequence length="594" mass="63869">MNRKLLSLSLSLLMSFVYLLPQGTLAEGIPSFSLTLDNNQVTPGKEIQVTVIGNNLADVYAYEMNLDFDHTLLQFKGIQSGISGFSIDPQVDGDHLKFASTKISKVAGENGTLNLSTITFNAIGQGSAALQLKNVHLVDSQLTSQVINTAAKATALIVANGGSSGGSGNSGGNGSGSSNHAGSGSGKIDNKDGQNVQLEQGTVVVITPDVKMDTATKTATSIINKSAWEKAVQLSASNENGIKKIQIQIKEVPGAIAYVQQFPTTVLSNNRVSIQIEIVSPFAAVVIPNNMLHAGEFTSEAVGLRIGKADVSKLDKSVLNQIGDRPVIDLSMQSEGKTILWNNPEAPAAVRIPYSPNAVEKQNPEHIVVWYVAGDGQVVSVPNGRYDAKTGTVLFTTTHFSKYAVAFVQKTFDDIASLDWAKSQIEVLAFKGIVSGVSDNIFDPAQPVTRADFLVLLARTLELDRSKGMGGKFADVREGDYYDEALRIARGMGITEGVGDNLFKPHEPITREDMIVLTVRALRVAKQMTSKAKEEQLRQFNDYTAVSAYAAQSVAALVEMGLVHGYDNALHPKETTNRAQAAVLMYNIYTHFYK</sequence>
<name>A0ABT4QBL8_9BACL</name>
<dbReference type="Gene3D" id="2.60.40.680">
    <property type="match status" value="1"/>
</dbReference>
<feature type="compositionally biased region" description="Gly residues" evidence="1">
    <location>
        <begin position="163"/>
        <end position="175"/>
    </location>
</feature>
<dbReference type="PANTHER" id="PTHR43308">
    <property type="entry name" value="OUTER MEMBRANE PROTEIN ALPHA-RELATED"/>
    <property type="match status" value="1"/>
</dbReference>
<feature type="region of interest" description="Disordered" evidence="1">
    <location>
        <begin position="163"/>
        <end position="193"/>
    </location>
</feature>
<keyword evidence="2" id="KW-0732">Signal</keyword>
<dbReference type="InterPro" id="IPR001119">
    <property type="entry name" value="SLH_dom"/>
</dbReference>
<comment type="caution">
    <text evidence="4">The sequence shown here is derived from an EMBL/GenBank/DDBJ whole genome shotgun (WGS) entry which is preliminary data.</text>
</comment>
<dbReference type="InterPro" id="IPR002102">
    <property type="entry name" value="Cohesin_dom"/>
</dbReference>
<keyword evidence="5" id="KW-1185">Reference proteome</keyword>
<accession>A0ABT4QBL8</accession>
<dbReference type="PANTHER" id="PTHR43308:SF5">
    <property type="entry name" value="S-LAYER PROTEIN _ PEPTIDOGLYCAN ENDO-BETA-N-ACETYLGLUCOSAMINIDASE"/>
    <property type="match status" value="1"/>
</dbReference>
<dbReference type="PROSITE" id="PS51272">
    <property type="entry name" value="SLH"/>
    <property type="match status" value="3"/>
</dbReference>
<evidence type="ECO:0000313" key="4">
    <source>
        <dbReference type="EMBL" id="MCZ8514284.1"/>
    </source>
</evidence>